<dbReference type="InterPro" id="IPR047153">
    <property type="entry name" value="TRIM45/56/19-like"/>
</dbReference>
<sequence length="554" mass="63849">MKTTEKTYLNKKFSAKNPSSTQISIERGAQVPINCKVCKEDLNVQYQCQNCLITLCYTCCKKHMSKRSHQDHRVININDGSTILKPITCPVKTHKKDDISIYCQKCDKFMCLKCLPECNHQTSSLKELETLYSEDKELLNKYHKIMDVDYKNKFMGELAKIETSKRQHEEFFEKEQKKIIHRDIVLKEEITKHTNKLLEELKMEVKKTKADLENQSNDIEKNICNLVEKISIITKETSNSDIMCIHEVKKEIEEYLSNVKFSNVNLPFKVKTFLVADLHENSVENFYGILQNSVIDMEIVIRTYNTNLKSITSLLTTDYAICLGSKQDSLIRNVRMANGHGQLETLQEIKDVKIEHLSLSNKGNILVSLHNDPCIKMLTKSGQMNKFYRFDPTDWFGTPQVPLCFHILQDGIRIIGTKEIDGDLFQLSKTSCRQVVLQSSDGKQLKCYERDKKNNRLFTLPFRITSNSSGKICTMDRTDAIEGRLVTIDSEGVVKWIYNGHPKKSQLKFNPTDIVTTFRGNIVVSDMNNAIHIVNYNGEMVSFLQTETLESYSH</sequence>
<protein>
    <recommendedName>
        <fullName evidence="3">B box-type domain-containing protein</fullName>
    </recommendedName>
</protein>
<dbReference type="AlphaFoldDB" id="A0A8S3SSI5"/>
<accession>A0A8S3SSI5</accession>
<organism evidence="4 5">
    <name type="scientific">Mytilus edulis</name>
    <name type="common">Blue mussel</name>
    <dbReference type="NCBI Taxonomy" id="6550"/>
    <lineage>
        <taxon>Eukaryota</taxon>
        <taxon>Metazoa</taxon>
        <taxon>Spiralia</taxon>
        <taxon>Lophotrochozoa</taxon>
        <taxon>Mollusca</taxon>
        <taxon>Bivalvia</taxon>
        <taxon>Autobranchia</taxon>
        <taxon>Pteriomorphia</taxon>
        <taxon>Mytilida</taxon>
        <taxon>Mytiloidea</taxon>
        <taxon>Mytilidae</taxon>
        <taxon>Mytilinae</taxon>
        <taxon>Mytilus</taxon>
    </lineage>
</organism>
<dbReference type="PANTHER" id="PTHR25462">
    <property type="entry name" value="BONUS, ISOFORM C-RELATED"/>
    <property type="match status" value="1"/>
</dbReference>
<evidence type="ECO:0000313" key="5">
    <source>
        <dbReference type="Proteomes" id="UP000683360"/>
    </source>
</evidence>
<dbReference type="EMBL" id="CAJPWZ010001791">
    <property type="protein sequence ID" value="CAG2223782.1"/>
    <property type="molecule type" value="Genomic_DNA"/>
</dbReference>
<dbReference type="SUPFAM" id="SSF101898">
    <property type="entry name" value="NHL repeat"/>
    <property type="match status" value="1"/>
</dbReference>
<keyword evidence="1" id="KW-0863">Zinc-finger</keyword>
<evidence type="ECO:0000259" key="3">
    <source>
        <dbReference type="PROSITE" id="PS50119"/>
    </source>
</evidence>
<gene>
    <name evidence="4" type="ORF">MEDL_37040</name>
</gene>
<dbReference type="OrthoDB" id="6045816at2759"/>
<evidence type="ECO:0000256" key="1">
    <source>
        <dbReference type="PROSITE-ProRule" id="PRU00024"/>
    </source>
</evidence>
<keyword evidence="1" id="KW-0479">Metal-binding</keyword>
<feature type="coiled-coil region" evidence="2">
    <location>
        <begin position="195"/>
        <end position="222"/>
    </location>
</feature>
<dbReference type="Gene3D" id="3.30.160.60">
    <property type="entry name" value="Classic Zinc Finger"/>
    <property type="match status" value="1"/>
</dbReference>
<keyword evidence="5" id="KW-1185">Reference proteome</keyword>
<feature type="domain" description="B box-type" evidence="3">
    <location>
        <begin position="84"/>
        <end position="131"/>
    </location>
</feature>
<dbReference type="PROSITE" id="PS50119">
    <property type="entry name" value="ZF_BBOX"/>
    <property type="match status" value="1"/>
</dbReference>
<reference evidence="4" key="1">
    <citation type="submission" date="2021-03" db="EMBL/GenBank/DDBJ databases">
        <authorList>
            <person name="Bekaert M."/>
        </authorList>
    </citation>
    <scope>NUCLEOTIDE SEQUENCE</scope>
</reference>
<name>A0A8S3SSI5_MYTED</name>
<dbReference type="InterPro" id="IPR011042">
    <property type="entry name" value="6-blade_b-propeller_TolB-like"/>
</dbReference>
<dbReference type="Gene3D" id="2.120.10.30">
    <property type="entry name" value="TolB, C-terminal domain"/>
    <property type="match status" value="1"/>
</dbReference>
<keyword evidence="2" id="KW-0175">Coiled coil</keyword>
<dbReference type="InterPro" id="IPR000315">
    <property type="entry name" value="Znf_B-box"/>
</dbReference>
<evidence type="ECO:0000313" key="4">
    <source>
        <dbReference type="EMBL" id="CAG2223782.1"/>
    </source>
</evidence>
<proteinExistence type="predicted"/>
<dbReference type="PANTHER" id="PTHR25462:SF300">
    <property type="entry name" value="RING-TYPE DOMAIN-CONTAINING PROTEIN"/>
    <property type="match status" value="1"/>
</dbReference>
<keyword evidence="1" id="KW-0862">Zinc</keyword>
<comment type="caution">
    <text evidence="4">The sequence shown here is derived from an EMBL/GenBank/DDBJ whole genome shotgun (WGS) entry which is preliminary data.</text>
</comment>
<dbReference type="SUPFAM" id="SSF57845">
    <property type="entry name" value="B-box zinc-binding domain"/>
    <property type="match status" value="1"/>
</dbReference>
<evidence type="ECO:0000256" key="2">
    <source>
        <dbReference type="SAM" id="Coils"/>
    </source>
</evidence>
<dbReference type="Proteomes" id="UP000683360">
    <property type="component" value="Unassembled WGS sequence"/>
</dbReference>
<dbReference type="GO" id="GO:0008270">
    <property type="term" value="F:zinc ion binding"/>
    <property type="evidence" value="ECO:0007669"/>
    <property type="project" value="UniProtKB-KW"/>
</dbReference>